<dbReference type="InParanoid" id="A0A3Q7JBI1"/>
<evidence type="ECO:0000313" key="2">
    <source>
        <dbReference type="Proteomes" id="UP000004994"/>
    </source>
</evidence>
<evidence type="ECO:0000313" key="1">
    <source>
        <dbReference type="EnsemblPlants" id="Solyc10g050465.1.1"/>
    </source>
</evidence>
<dbReference type="AlphaFoldDB" id="A0A3Q7JBI1"/>
<reference evidence="1" key="1">
    <citation type="journal article" date="2012" name="Nature">
        <title>The tomato genome sequence provides insights into fleshy fruit evolution.</title>
        <authorList>
            <consortium name="Tomato Genome Consortium"/>
        </authorList>
    </citation>
    <scope>NUCLEOTIDE SEQUENCE [LARGE SCALE GENOMIC DNA]</scope>
    <source>
        <strain evidence="1">cv. Heinz 1706</strain>
    </source>
</reference>
<sequence length="68" mass="7612">MSESSCGSISNSMTMTYFCGELTRCFTSRTPLNLKEDFIDVLSLRLKIVDFGGGKTVLQKILLLKPIY</sequence>
<protein>
    <submittedName>
        <fullName evidence="1">Uncharacterized protein</fullName>
    </submittedName>
</protein>
<name>A0A3Q7JBI1_SOLLC</name>
<dbReference type="Gramene" id="Solyc10g050465.1.1">
    <property type="protein sequence ID" value="Solyc10g050465.1.1"/>
    <property type="gene ID" value="Solyc10g050465.1"/>
</dbReference>
<accession>A0A3Q7JBI1</accession>
<dbReference type="EnsemblPlants" id="Solyc10g050465.1.1">
    <property type="protein sequence ID" value="Solyc10g050465.1.1"/>
    <property type="gene ID" value="Solyc10g050465.1"/>
</dbReference>
<dbReference type="Proteomes" id="UP000004994">
    <property type="component" value="Chromosome 10"/>
</dbReference>
<keyword evidence="2" id="KW-1185">Reference proteome</keyword>
<reference evidence="1" key="2">
    <citation type="submission" date="2019-01" db="UniProtKB">
        <authorList>
            <consortium name="EnsemblPlants"/>
        </authorList>
    </citation>
    <scope>IDENTIFICATION</scope>
    <source>
        <strain evidence="1">cv. Heinz 1706</strain>
    </source>
</reference>
<organism evidence="1">
    <name type="scientific">Solanum lycopersicum</name>
    <name type="common">Tomato</name>
    <name type="synonym">Lycopersicon esculentum</name>
    <dbReference type="NCBI Taxonomy" id="4081"/>
    <lineage>
        <taxon>Eukaryota</taxon>
        <taxon>Viridiplantae</taxon>
        <taxon>Streptophyta</taxon>
        <taxon>Embryophyta</taxon>
        <taxon>Tracheophyta</taxon>
        <taxon>Spermatophyta</taxon>
        <taxon>Magnoliopsida</taxon>
        <taxon>eudicotyledons</taxon>
        <taxon>Gunneridae</taxon>
        <taxon>Pentapetalae</taxon>
        <taxon>asterids</taxon>
        <taxon>lamiids</taxon>
        <taxon>Solanales</taxon>
        <taxon>Solanaceae</taxon>
        <taxon>Solanoideae</taxon>
        <taxon>Solaneae</taxon>
        <taxon>Solanum</taxon>
        <taxon>Solanum subgen. Lycopersicon</taxon>
    </lineage>
</organism>
<proteinExistence type="predicted"/>